<dbReference type="AlphaFoldDB" id="A0A1A6XP55"/>
<accession>A0A1A6XP55</accession>
<dbReference type="Proteomes" id="UP000092256">
    <property type="component" value="Unassembled WGS sequence"/>
</dbReference>
<gene>
    <name evidence="1" type="ORF">A9K58_17545</name>
</gene>
<organism evidence="1 2">
    <name type="scientific">Stenotrophomonas maltophilia</name>
    <name type="common">Pseudomonas maltophilia</name>
    <name type="synonym">Xanthomonas maltophilia</name>
    <dbReference type="NCBI Taxonomy" id="40324"/>
    <lineage>
        <taxon>Bacteria</taxon>
        <taxon>Pseudomonadati</taxon>
        <taxon>Pseudomonadota</taxon>
        <taxon>Gammaproteobacteria</taxon>
        <taxon>Lysobacterales</taxon>
        <taxon>Lysobacteraceae</taxon>
        <taxon>Stenotrophomonas</taxon>
        <taxon>Stenotrophomonas maltophilia group</taxon>
    </lineage>
</organism>
<sequence>MEIGVGALPSPSPAAPRYSNWFPVVHRPPEVPPVDGVTPNPVADGVLLEWPAVDLAGVVYVVERGPSPEGPWTEIYRTTDTRYFYSDNTGTKWWFKITPTVRGRPGSGSVVEATPPPTTAELIKQTERITKEIADRMDADAAEAAARADGLAAAARDLLAEADLRQRGVSDAMEAIAQEAQARADGLLNERLEREAAITLETQTRQSDVESLSRALSEVAAGSGTQFDSLRIWYFDTTVEEWTGNGAPPTMVDGWLRPANGTDSPYVQSPAALAVDGSAYRFVKLRVKRVGDATWDGFLQWITLADQAWDVDKRAAIPEPRWDDNGVGTVDVADIAWWPGEVDAIRLQFGATQTVSSYFMTDWVAIGRPTPGAGVALVQEEARARVAADVAEASKRETLAVQLRGDYEGSDLSQVPSGLFAAERDARVTADEANASAIELIQARMPTGDGTVATEASVTEERQARADGDSANAEAIERVSARMPAGDGKVASAEALDAVSTRVEETEEGIRAVGDRTSSLEAQVTYKHAGDRDWNAGDRDVRAGVKTWQSVIAQGDRAVAKQVESVRAELGEFEATATRSIEVIATEQSAQAVQIQHLGVELDGKASADYVEEISARVDVTEQGIEAFTGQLQSVKAEVDSKASAQVVQGVEARVVQTENGLTQVLARAFLNVIANSGGGPLIGGMVIENNGQVINTRFSSNTFEVISPGASEGMEWRGGFLRVWKGSAQRIIGTNFGAAGDNLVDYFGPNVGAGAASKANAVMWMDANGSAYFGGQLSAGILRNAVQTTTTQTVGVELVNGPFATNGRVRSVTVSFSRRHVRTKTTYGSDGFVAGAGQNTARVEIYRRVGTGGESLWQVLNVSGSVDIMNEIDGPDQAVSSWGGSFTVNDTSPSSDTMTYRAVITSFTAQAVTHSSGSFQQQSITQSLSIISVEN</sequence>
<reference evidence="1 2" key="1">
    <citation type="submission" date="2016-05" db="EMBL/GenBank/DDBJ databases">
        <title>Draft Genome Sequences of Stenotrophomonas maltophilia Strains Sm32COP, Sm41DVV, Sm46PAILV, SmF3, SmF22, SmSOFb1 and SmCVFa1, Isolated from Different Manures, in France.</title>
        <authorList>
            <person name="Nazaret S."/>
            <person name="Bodilis J."/>
        </authorList>
    </citation>
    <scope>NUCLEOTIDE SEQUENCE [LARGE SCALE GENOMIC DNA]</scope>
    <source>
        <strain evidence="1 2">Sm46PAILV</strain>
    </source>
</reference>
<name>A0A1A6XP55_STEMA</name>
<protein>
    <recommendedName>
        <fullName evidence="3">DUF1983 domain-containing protein</fullName>
    </recommendedName>
</protein>
<proteinExistence type="predicted"/>
<evidence type="ECO:0008006" key="3">
    <source>
        <dbReference type="Google" id="ProtNLM"/>
    </source>
</evidence>
<comment type="caution">
    <text evidence="1">The sequence shown here is derived from an EMBL/GenBank/DDBJ whole genome shotgun (WGS) entry which is preliminary data.</text>
</comment>
<dbReference type="EMBL" id="LYVJ01000015">
    <property type="protein sequence ID" value="OBU64394.1"/>
    <property type="molecule type" value="Genomic_DNA"/>
</dbReference>
<evidence type="ECO:0000313" key="2">
    <source>
        <dbReference type="Proteomes" id="UP000092256"/>
    </source>
</evidence>
<evidence type="ECO:0000313" key="1">
    <source>
        <dbReference type="EMBL" id="OBU64394.1"/>
    </source>
</evidence>